<dbReference type="STRING" id="555778.Hneap_1825"/>
<feature type="binding site" evidence="7">
    <location>
        <position position="130"/>
    </location>
    <ligand>
        <name>S-adenosyl-L-methionine</name>
        <dbReference type="ChEBI" id="CHEBI:59789"/>
    </ligand>
</feature>
<keyword evidence="4 7" id="KW-0808">Transferase</keyword>
<accession>D0L1S4</accession>
<feature type="region of interest" description="Disordered" evidence="8">
    <location>
        <begin position="1"/>
        <end position="26"/>
    </location>
</feature>
<dbReference type="PANTHER" id="PTHR23417:SF14">
    <property type="entry name" value="PENTACOTRIPEPTIDE-REPEAT REGION OF PRORP DOMAIN-CONTAINING PROTEIN"/>
    <property type="match status" value="1"/>
</dbReference>
<evidence type="ECO:0000256" key="4">
    <source>
        <dbReference type="ARBA" id="ARBA00022679"/>
    </source>
</evidence>
<reference evidence="9 10" key="1">
    <citation type="submission" date="2009-10" db="EMBL/GenBank/DDBJ databases">
        <title>Complete sequence of Halothiobacillus neapolitanus c2.</title>
        <authorList>
            <consortium name="US DOE Joint Genome Institute"/>
            <person name="Lucas S."/>
            <person name="Copeland A."/>
            <person name="Lapidus A."/>
            <person name="Glavina del Rio T."/>
            <person name="Tice H."/>
            <person name="Bruce D."/>
            <person name="Goodwin L."/>
            <person name="Pitluck S."/>
            <person name="Davenport K."/>
            <person name="Brettin T."/>
            <person name="Detter J.C."/>
            <person name="Han C."/>
            <person name="Tapia R."/>
            <person name="Larimer F."/>
            <person name="Land M."/>
            <person name="Hauser L."/>
            <person name="Kyrpides N."/>
            <person name="Mikhailova N."/>
            <person name="Kerfeld C."/>
            <person name="Cannon G."/>
            <person name="Heinhort S."/>
        </authorList>
    </citation>
    <scope>NUCLEOTIDE SEQUENCE [LARGE SCALE GENOMIC DNA]</scope>
    <source>
        <strain evidence="10">ATCC 23641 / c2</strain>
    </source>
</reference>
<evidence type="ECO:0000256" key="1">
    <source>
        <dbReference type="ARBA" id="ARBA00000142"/>
    </source>
</evidence>
<keyword evidence="10" id="KW-1185">Reference proteome</keyword>
<evidence type="ECO:0000256" key="6">
    <source>
        <dbReference type="ARBA" id="ARBA00022694"/>
    </source>
</evidence>
<protein>
    <recommendedName>
        <fullName evidence="7">tRNA (guanine-N(7)-)-methyltransferase</fullName>
        <ecNumber evidence="7">2.1.1.33</ecNumber>
    </recommendedName>
    <alternativeName>
        <fullName evidence="7">tRNA (guanine(46)-N(7))-methyltransferase</fullName>
    </alternativeName>
    <alternativeName>
        <fullName evidence="7">tRNA(m7G46)-methyltransferase</fullName>
    </alternativeName>
</protein>
<dbReference type="Pfam" id="PF02390">
    <property type="entry name" value="Methyltransf_4"/>
    <property type="match status" value="1"/>
</dbReference>
<dbReference type="UniPathway" id="UPA00989"/>
<evidence type="ECO:0000313" key="9">
    <source>
        <dbReference type="EMBL" id="ACX96647.1"/>
    </source>
</evidence>
<feature type="binding site" evidence="7">
    <location>
        <position position="189"/>
    </location>
    <ligand>
        <name>substrate</name>
    </ligand>
</feature>
<dbReference type="InterPro" id="IPR029063">
    <property type="entry name" value="SAM-dependent_MTases_sf"/>
</dbReference>
<feature type="binding site" evidence="7">
    <location>
        <position position="153"/>
    </location>
    <ligand>
        <name>S-adenosyl-L-methionine</name>
        <dbReference type="ChEBI" id="CHEBI:59789"/>
    </ligand>
</feature>
<comment type="catalytic activity">
    <reaction evidence="1 7">
        <text>guanosine(46) in tRNA + S-adenosyl-L-methionine = N(7)-methylguanosine(46) in tRNA + S-adenosyl-L-homocysteine</text>
        <dbReference type="Rhea" id="RHEA:42708"/>
        <dbReference type="Rhea" id="RHEA-COMP:10188"/>
        <dbReference type="Rhea" id="RHEA-COMP:10189"/>
        <dbReference type="ChEBI" id="CHEBI:57856"/>
        <dbReference type="ChEBI" id="CHEBI:59789"/>
        <dbReference type="ChEBI" id="CHEBI:74269"/>
        <dbReference type="ChEBI" id="CHEBI:74480"/>
        <dbReference type="EC" id="2.1.1.33"/>
    </reaction>
</comment>
<evidence type="ECO:0000256" key="8">
    <source>
        <dbReference type="SAM" id="MobiDB-lite"/>
    </source>
</evidence>
<dbReference type="PROSITE" id="PS51625">
    <property type="entry name" value="SAM_MT_TRMB"/>
    <property type="match status" value="1"/>
</dbReference>
<dbReference type="GO" id="GO:0008176">
    <property type="term" value="F:tRNA (guanine(46)-N7)-methyltransferase activity"/>
    <property type="evidence" value="ECO:0007669"/>
    <property type="project" value="UniProtKB-UniRule"/>
</dbReference>
<feature type="compositionally biased region" description="Low complexity" evidence="8">
    <location>
        <begin position="14"/>
        <end position="23"/>
    </location>
</feature>
<dbReference type="InterPro" id="IPR003358">
    <property type="entry name" value="tRNA_(Gua-N-7)_MeTrfase_Trmb"/>
</dbReference>
<dbReference type="eggNOG" id="COG0220">
    <property type="taxonomic scope" value="Bacteria"/>
</dbReference>
<evidence type="ECO:0000256" key="2">
    <source>
        <dbReference type="ARBA" id="ARBA00003015"/>
    </source>
</evidence>
<feature type="binding site" evidence="7">
    <location>
        <position position="157"/>
    </location>
    <ligand>
        <name>substrate</name>
    </ligand>
</feature>
<comment type="function">
    <text evidence="2 7">Catalyzes the formation of N(7)-methylguanine at position 46 (m7G46) in tRNA.</text>
</comment>
<keyword evidence="3 7" id="KW-0489">Methyltransferase</keyword>
<comment type="pathway">
    <text evidence="7">tRNA modification; N(7)-methylguanine-tRNA biosynthesis.</text>
</comment>
<dbReference type="Gene3D" id="3.40.50.150">
    <property type="entry name" value="Vaccinia Virus protein VP39"/>
    <property type="match status" value="1"/>
</dbReference>
<dbReference type="CDD" id="cd02440">
    <property type="entry name" value="AdoMet_MTases"/>
    <property type="match status" value="1"/>
</dbReference>
<keyword evidence="6 7" id="KW-0819">tRNA processing</keyword>
<organism evidence="9 10">
    <name type="scientific">Halothiobacillus neapolitanus (strain ATCC 23641 / DSM 15147 / CIP 104769 / NCIMB 8539 / c2)</name>
    <name type="common">Thiobacillus neapolitanus</name>
    <dbReference type="NCBI Taxonomy" id="555778"/>
    <lineage>
        <taxon>Bacteria</taxon>
        <taxon>Pseudomonadati</taxon>
        <taxon>Pseudomonadota</taxon>
        <taxon>Gammaproteobacteria</taxon>
        <taxon>Chromatiales</taxon>
        <taxon>Halothiobacillaceae</taxon>
        <taxon>Halothiobacillus</taxon>
    </lineage>
</organism>
<dbReference type="HAMAP" id="MF_01057">
    <property type="entry name" value="tRNA_methyltr_TrmB"/>
    <property type="match status" value="1"/>
</dbReference>
<dbReference type="GO" id="GO:0043527">
    <property type="term" value="C:tRNA methyltransferase complex"/>
    <property type="evidence" value="ECO:0007669"/>
    <property type="project" value="TreeGrafter"/>
</dbReference>
<comment type="similarity">
    <text evidence="7">Belongs to the class I-like SAM-binding methyltransferase superfamily. TrmB family.</text>
</comment>
<dbReference type="AlphaFoldDB" id="D0L1S4"/>
<gene>
    <name evidence="7" type="primary">trmB</name>
    <name evidence="9" type="ordered locus">Hneap_1825</name>
</gene>
<feature type="binding site" evidence="7">
    <location>
        <begin position="226"/>
        <end position="229"/>
    </location>
    <ligand>
        <name>substrate</name>
    </ligand>
</feature>
<dbReference type="KEGG" id="hna:Hneap_1825"/>
<sequence length="254" mass="28507">MACFSDRIMTTDNSSTLSPSTETPTHRPIRSFIRREGRLTAAQIRAINELLPAIELKADGAVLDMNVLFGRTAPVTLEIGFGNGESLLEMAAAAPNEDFIGIEVHRPGVGHLALGIERLGLTNIRIVAEDAVPFIRDRIADASLDRLLLYFPDPWHKARHHKRRIVQTEFANLVGQKLKKGGLWHLATDWAPYAEHMRTVLDAHPDFSSEHVGIGEAARPSWRPETKFERRGIRLQHAVFDLLYRRTNMPEPTA</sequence>
<dbReference type="NCBIfam" id="TIGR00091">
    <property type="entry name" value="tRNA (guanosine(46)-N7)-methyltransferase TrmB"/>
    <property type="match status" value="1"/>
</dbReference>
<dbReference type="HOGENOM" id="CLU_050910_0_1_6"/>
<dbReference type="PANTHER" id="PTHR23417">
    <property type="entry name" value="3-DEOXY-D-MANNO-OCTULOSONIC-ACID TRANSFERASE/TRNA GUANINE-N 7 - -METHYLTRANSFERASE"/>
    <property type="match status" value="1"/>
</dbReference>
<proteinExistence type="inferred from homology"/>
<feature type="binding site" evidence="7">
    <location>
        <position position="103"/>
    </location>
    <ligand>
        <name>S-adenosyl-L-methionine</name>
        <dbReference type="ChEBI" id="CHEBI:59789"/>
    </ligand>
</feature>
<name>D0L1S4_HALNC</name>
<evidence type="ECO:0000256" key="3">
    <source>
        <dbReference type="ARBA" id="ARBA00022603"/>
    </source>
</evidence>
<dbReference type="Proteomes" id="UP000009102">
    <property type="component" value="Chromosome"/>
</dbReference>
<keyword evidence="5 7" id="KW-0949">S-adenosyl-L-methionine</keyword>
<evidence type="ECO:0000256" key="7">
    <source>
        <dbReference type="HAMAP-Rule" id="MF_01057"/>
    </source>
</evidence>
<dbReference type="EMBL" id="CP001801">
    <property type="protein sequence ID" value="ACX96647.1"/>
    <property type="molecule type" value="Genomic_DNA"/>
</dbReference>
<feature type="binding site" evidence="7">
    <location>
        <position position="78"/>
    </location>
    <ligand>
        <name>S-adenosyl-L-methionine</name>
        <dbReference type="ChEBI" id="CHEBI:59789"/>
    </ligand>
</feature>
<comment type="caution">
    <text evidence="7">Lacks conserved residue(s) required for the propagation of feature annotation.</text>
</comment>
<evidence type="ECO:0000256" key="5">
    <source>
        <dbReference type="ARBA" id="ARBA00022691"/>
    </source>
</evidence>
<dbReference type="InterPro" id="IPR055361">
    <property type="entry name" value="tRNA_methyltr_TrmB_bact"/>
</dbReference>
<dbReference type="SUPFAM" id="SSF53335">
    <property type="entry name" value="S-adenosyl-L-methionine-dependent methyltransferases"/>
    <property type="match status" value="1"/>
</dbReference>
<evidence type="ECO:0000313" key="10">
    <source>
        <dbReference type="Proteomes" id="UP000009102"/>
    </source>
</evidence>
<dbReference type="EC" id="2.1.1.33" evidence="7"/>